<sequence length="270" mass="31334">MKKWINIIFIITLLLSGQHDAKAKETEQECLALNYHRLVKDNWFTKVVSLMTSNKELNLYSIKVPDFEKQMDWLIAHNATFVTEQELMKYKSNGAFPKRCVWVNFDDMDQSTLKLAHPLLKERHIPATGFVITGHVGDASFHNFKLISLQSLKDMEASGIWHFNSHTHDLHNIKNDTSDLINRHGEMPLDLNTSASYIKDNFSTSVLSLAYPYGQYDDDTIKYLRGSEFRHAYVLKDVPINVDDDNYTLPRILMTRDSFDKIVKKWDGFN</sequence>
<evidence type="ECO:0000256" key="9">
    <source>
        <dbReference type="ARBA" id="ARBA00033195"/>
    </source>
</evidence>
<keyword evidence="7 11" id="KW-0378">Hydrolase</keyword>
<evidence type="ECO:0000256" key="6">
    <source>
        <dbReference type="ARBA" id="ARBA00022729"/>
    </source>
</evidence>
<dbReference type="GO" id="GO:0016811">
    <property type="term" value="F:hydrolase activity, acting on carbon-nitrogen (but not peptide) bonds, in linear amides"/>
    <property type="evidence" value="ECO:0007669"/>
    <property type="project" value="InterPro"/>
</dbReference>
<evidence type="ECO:0000259" key="10">
    <source>
        <dbReference type="PROSITE" id="PS51677"/>
    </source>
</evidence>
<name>A0A6V7RNH8_9BACL</name>
<dbReference type="NCBIfam" id="TIGR03933">
    <property type="entry name" value="PIA_icaB"/>
    <property type="match status" value="1"/>
</dbReference>
<dbReference type="InterPro" id="IPR023872">
    <property type="entry name" value="PNAG_deacetylase"/>
</dbReference>
<dbReference type="Proteomes" id="UP000588186">
    <property type="component" value="Unassembled WGS sequence"/>
</dbReference>
<evidence type="ECO:0000256" key="3">
    <source>
        <dbReference type="ARBA" id="ARBA00016781"/>
    </source>
</evidence>
<evidence type="ECO:0000256" key="5">
    <source>
        <dbReference type="ARBA" id="ARBA00022525"/>
    </source>
</evidence>
<dbReference type="SUPFAM" id="SSF88713">
    <property type="entry name" value="Glycoside hydrolase/deacetylase"/>
    <property type="match status" value="1"/>
</dbReference>
<proteinExistence type="inferred from homology"/>
<dbReference type="Gene3D" id="3.20.20.370">
    <property type="entry name" value="Glycoside hydrolase/deacetylase"/>
    <property type="match status" value="1"/>
</dbReference>
<evidence type="ECO:0000256" key="8">
    <source>
        <dbReference type="ARBA" id="ARBA00030189"/>
    </source>
</evidence>
<comment type="similarity">
    <text evidence="2">Belongs to the polysaccharide deacetylase family.</text>
</comment>
<dbReference type="PROSITE" id="PS51677">
    <property type="entry name" value="NODB"/>
    <property type="match status" value="1"/>
</dbReference>
<organism evidence="11 12">
    <name type="scientific">Phocicoccus pinnipedialis</name>
    <dbReference type="NCBI Taxonomy" id="110845"/>
    <lineage>
        <taxon>Bacteria</taxon>
        <taxon>Bacillati</taxon>
        <taxon>Bacillota</taxon>
        <taxon>Bacilli</taxon>
        <taxon>Bacillales</taxon>
        <taxon>Salinicoccaceae</taxon>
        <taxon>Phocicoccus</taxon>
    </lineage>
</organism>
<evidence type="ECO:0000313" key="11">
    <source>
        <dbReference type="EMBL" id="CAD2079598.1"/>
    </source>
</evidence>
<dbReference type="Pfam" id="PF01522">
    <property type="entry name" value="Polysacc_deac_1"/>
    <property type="match status" value="1"/>
</dbReference>
<reference evidence="11 12" key="1">
    <citation type="submission" date="2020-07" db="EMBL/GenBank/DDBJ databases">
        <authorList>
            <person name="Criscuolo A."/>
        </authorList>
    </citation>
    <scope>NUCLEOTIDE SEQUENCE [LARGE SCALE GENOMIC DNA]</scope>
    <source>
        <strain evidence="11">CIP107946</strain>
    </source>
</reference>
<protein>
    <recommendedName>
        <fullName evidence="3">Poly-beta-1,6-N-acetyl-D-glucosamine N-deacetylase</fullName>
    </recommendedName>
    <alternativeName>
        <fullName evidence="9">Biofilm polysaccharide intercellular adhesin deacetylase</fullName>
    </alternativeName>
    <alternativeName>
        <fullName evidence="8">Intercellular adhesion protein B</fullName>
    </alternativeName>
</protein>
<evidence type="ECO:0000256" key="1">
    <source>
        <dbReference type="ARBA" id="ARBA00004191"/>
    </source>
</evidence>
<dbReference type="PANTHER" id="PTHR34216:SF3">
    <property type="entry name" value="POLY-BETA-1,6-N-ACETYL-D-GLUCOSAMINE N-DEACETYLASE"/>
    <property type="match status" value="1"/>
</dbReference>
<evidence type="ECO:0000256" key="4">
    <source>
        <dbReference type="ARBA" id="ARBA00022512"/>
    </source>
</evidence>
<dbReference type="InterPro" id="IPR011330">
    <property type="entry name" value="Glyco_hydro/deAcase_b/a-brl"/>
</dbReference>
<comment type="subcellular location">
    <subcellularLocation>
        <location evidence="1">Secreted</location>
        <location evidence="1">Cell wall</location>
    </subcellularLocation>
</comment>
<gene>
    <name evidence="11" type="primary">icaB</name>
    <name evidence="11" type="ORF">JEOPIN946_01597</name>
</gene>
<evidence type="ECO:0000313" key="12">
    <source>
        <dbReference type="Proteomes" id="UP000588186"/>
    </source>
</evidence>
<dbReference type="RefSeq" id="WP_186078409.1">
    <property type="nucleotide sequence ID" value="NZ_CAJEWB010000013.1"/>
</dbReference>
<evidence type="ECO:0000256" key="7">
    <source>
        <dbReference type="ARBA" id="ARBA00022801"/>
    </source>
</evidence>
<dbReference type="PANTHER" id="PTHR34216">
    <property type="match status" value="1"/>
</dbReference>
<dbReference type="GO" id="GO:0005975">
    <property type="term" value="P:carbohydrate metabolic process"/>
    <property type="evidence" value="ECO:0007669"/>
    <property type="project" value="InterPro"/>
</dbReference>
<keyword evidence="5" id="KW-0964">Secreted</keyword>
<keyword evidence="6" id="KW-0732">Signal</keyword>
<feature type="domain" description="NodB homology" evidence="10">
    <location>
        <begin position="99"/>
        <end position="270"/>
    </location>
</feature>
<dbReference type="InterPro" id="IPR002509">
    <property type="entry name" value="NODB_dom"/>
</dbReference>
<keyword evidence="4" id="KW-0134">Cell wall</keyword>
<dbReference type="EMBL" id="CAJEWB010000013">
    <property type="protein sequence ID" value="CAD2079598.1"/>
    <property type="molecule type" value="Genomic_DNA"/>
</dbReference>
<keyword evidence="12" id="KW-1185">Reference proteome</keyword>
<dbReference type="InterPro" id="IPR051398">
    <property type="entry name" value="Polysacch_Deacetylase"/>
</dbReference>
<evidence type="ECO:0000256" key="2">
    <source>
        <dbReference type="ARBA" id="ARBA00010973"/>
    </source>
</evidence>
<accession>A0A6V7RNH8</accession>
<comment type="caution">
    <text evidence="11">The sequence shown here is derived from an EMBL/GenBank/DDBJ whole genome shotgun (WGS) entry which is preliminary data.</text>
</comment>
<dbReference type="AlphaFoldDB" id="A0A6V7RNH8"/>